<dbReference type="PROSITE" id="PS50850">
    <property type="entry name" value="MFS"/>
    <property type="match status" value="1"/>
</dbReference>
<dbReference type="PANTHER" id="PTHR23537:SF1">
    <property type="entry name" value="SUGAR TRANSPORTER"/>
    <property type="match status" value="1"/>
</dbReference>
<feature type="transmembrane region" description="Helical" evidence="4">
    <location>
        <begin position="158"/>
        <end position="179"/>
    </location>
</feature>
<dbReference type="RefSeq" id="WP_339089136.1">
    <property type="nucleotide sequence ID" value="NZ_LR743507.1"/>
</dbReference>
<keyword evidence="2 4" id="KW-1133">Transmembrane helix</keyword>
<name>A0A679J1N7_VARPD</name>
<gene>
    <name evidence="6" type="ORF">VVAX_01441</name>
</gene>
<dbReference type="SUPFAM" id="SSF103473">
    <property type="entry name" value="MFS general substrate transporter"/>
    <property type="match status" value="1"/>
</dbReference>
<feature type="transmembrane region" description="Helical" evidence="4">
    <location>
        <begin position="270"/>
        <end position="289"/>
    </location>
</feature>
<evidence type="ECO:0000256" key="3">
    <source>
        <dbReference type="ARBA" id="ARBA00023136"/>
    </source>
</evidence>
<evidence type="ECO:0000256" key="4">
    <source>
        <dbReference type="SAM" id="Phobius"/>
    </source>
</evidence>
<feature type="transmembrane region" description="Helical" evidence="4">
    <location>
        <begin position="185"/>
        <end position="202"/>
    </location>
</feature>
<feature type="transmembrane region" description="Helical" evidence="4">
    <location>
        <begin position="238"/>
        <end position="258"/>
    </location>
</feature>
<feature type="transmembrane region" description="Helical" evidence="4">
    <location>
        <begin position="362"/>
        <end position="382"/>
    </location>
</feature>
<dbReference type="AlphaFoldDB" id="A0A679J1N7"/>
<dbReference type="InterPro" id="IPR036259">
    <property type="entry name" value="MFS_trans_sf"/>
</dbReference>
<evidence type="ECO:0000256" key="2">
    <source>
        <dbReference type="ARBA" id="ARBA00022989"/>
    </source>
</evidence>
<organism evidence="6">
    <name type="scientific">Variovorax paradoxus</name>
    <dbReference type="NCBI Taxonomy" id="34073"/>
    <lineage>
        <taxon>Bacteria</taxon>
        <taxon>Pseudomonadati</taxon>
        <taxon>Pseudomonadota</taxon>
        <taxon>Betaproteobacteria</taxon>
        <taxon>Burkholderiales</taxon>
        <taxon>Comamonadaceae</taxon>
        <taxon>Variovorax</taxon>
    </lineage>
</organism>
<proteinExistence type="predicted"/>
<protein>
    <recommendedName>
        <fullName evidence="5">Major facilitator superfamily (MFS) profile domain-containing protein</fullName>
    </recommendedName>
</protein>
<evidence type="ECO:0000313" key="6">
    <source>
        <dbReference type="EMBL" id="CAA2101817.1"/>
    </source>
</evidence>
<feature type="transmembrane region" description="Helical" evidence="4">
    <location>
        <begin position="388"/>
        <end position="409"/>
    </location>
</feature>
<feature type="transmembrane region" description="Helical" evidence="4">
    <location>
        <begin position="97"/>
        <end position="117"/>
    </location>
</feature>
<sequence>MSTTTSRTAAGKAAASAADAASHRFATPWRAIFAGLCATLVGIGLARFAYTPLLPAIIDAHWFSASAATYLGAANLVGYLAGALLGGPMSARWPAPVVLRGLMLATAVSLLACAWPLDFAWFFGWRVVSGVAGGSLMVLAAPTVLAHVPQQQRGLASGMIFAGIGLGIAALGTLVPLLLHQGLGATWAGLAVLSLVLTALAWHGWPDAAPAHAAAASHATAARPAVARGALRALNVSYALNAVGLVPHMIFLVVFVSLGLGQGLAVGAQYWVVFGLGAIAGPVLAGYMADRLGFGAALRIAFGLQAAALALPALGLVGHGGLIVSSAVVGAFTPGIVPLVLGRVQELLAHHPSMQKAAWSRATTAFAVFQAGAAYGMSWLLASSGGHYAFLFAVGGGALVLALLADLVAGTLHPTP</sequence>
<reference evidence="6" key="1">
    <citation type="submission" date="2019-12" db="EMBL/GenBank/DDBJ databases">
        <authorList>
            <person name="Cremers G."/>
        </authorList>
    </citation>
    <scope>NUCLEOTIDE SEQUENCE</scope>
    <source>
        <strain evidence="6">Vvax</strain>
    </source>
</reference>
<feature type="transmembrane region" description="Helical" evidence="4">
    <location>
        <begin position="62"/>
        <end position="85"/>
    </location>
</feature>
<dbReference type="InterPro" id="IPR010645">
    <property type="entry name" value="MFS_4"/>
</dbReference>
<accession>A0A679J1N7</accession>
<feature type="transmembrane region" description="Helical" evidence="4">
    <location>
        <begin position="123"/>
        <end position="146"/>
    </location>
</feature>
<feature type="transmembrane region" description="Helical" evidence="4">
    <location>
        <begin position="322"/>
        <end position="341"/>
    </location>
</feature>
<dbReference type="GO" id="GO:0005886">
    <property type="term" value="C:plasma membrane"/>
    <property type="evidence" value="ECO:0007669"/>
    <property type="project" value="TreeGrafter"/>
</dbReference>
<dbReference type="Gene3D" id="1.20.1250.20">
    <property type="entry name" value="MFS general substrate transporter like domains"/>
    <property type="match status" value="1"/>
</dbReference>
<feature type="transmembrane region" description="Helical" evidence="4">
    <location>
        <begin position="296"/>
        <end position="316"/>
    </location>
</feature>
<evidence type="ECO:0000259" key="5">
    <source>
        <dbReference type="PROSITE" id="PS50850"/>
    </source>
</evidence>
<feature type="transmembrane region" description="Helical" evidence="4">
    <location>
        <begin position="31"/>
        <end position="50"/>
    </location>
</feature>
<keyword evidence="3 4" id="KW-0472">Membrane</keyword>
<dbReference type="PANTHER" id="PTHR23537">
    <property type="match status" value="1"/>
</dbReference>
<evidence type="ECO:0000256" key="1">
    <source>
        <dbReference type="ARBA" id="ARBA00022692"/>
    </source>
</evidence>
<dbReference type="InterPro" id="IPR020846">
    <property type="entry name" value="MFS_dom"/>
</dbReference>
<dbReference type="EMBL" id="LR743507">
    <property type="protein sequence ID" value="CAA2101817.1"/>
    <property type="molecule type" value="Genomic_DNA"/>
</dbReference>
<feature type="domain" description="Major facilitator superfamily (MFS) profile" evidence="5">
    <location>
        <begin position="30"/>
        <end position="413"/>
    </location>
</feature>
<keyword evidence="1 4" id="KW-0812">Transmembrane</keyword>
<dbReference type="Pfam" id="PF06779">
    <property type="entry name" value="MFS_4"/>
    <property type="match status" value="1"/>
</dbReference>
<dbReference type="GO" id="GO:0022857">
    <property type="term" value="F:transmembrane transporter activity"/>
    <property type="evidence" value="ECO:0007669"/>
    <property type="project" value="InterPro"/>
</dbReference>